<reference evidence="1 2" key="1">
    <citation type="submission" date="2016-05" db="EMBL/GenBank/DDBJ databases">
        <title>Comparative analysis of secretome profiles of manganese(II)-oxidizing ascomycete fungi.</title>
        <authorList>
            <consortium name="DOE Joint Genome Institute"/>
            <person name="Zeiner C.A."/>
            <person name="Purvine S.O."/>
            <person name="Zink E.M."/>
            <person name="Wu S."/>
            <person name="Pasa-Tolic L."/>
            <person name="Chaput D.L."/>
            <person name="Haridas S."/>
            <person name="Grigoriev I.V."/>
            <person name="Santelli C.M."/>
            <person name="Hansel C.M."/>
        </authorList>
    </citation>
    <scope>NUCLEOTIDE SEQUENCE [LARGE SCALE GENOMIC DNA]</scope>
    <source>
        <strain evidence="1 2">AP3s5-JAC2a</strain>
    </source>
</reference>
<name>A0A177CZ53_9PLEO</name>
<proteinExistence type="predicted"/>
<evidence type="ECO:0000313" key="2">
    <source>
        <dbReference type="Proteomes" id="UP000077069"/>
    </source>
</evidence>
<evidence type="ECO:0000313" key="1">
    <source>
        <dbReference type="EMBL" id="OAG12556.1"/>
    </source>
</evidence>
<protein>
    <submittedName>
        <fullName evidence="1">Uncharacterized protein</fullName>
    </submittedName>
</protein>
<dbReference type="RefSeq" id="XP_018042921.1">
    <property type="nucleotide sequence ID" value="XM_018185354.1"/>
</dbReference>
<dbReference type="GeneID" id="28768840"/>
<gene>
    <name evidence="1" type="ORF">CC84DRAFT_127041</name>
</gene>
<dbReference type="InParanoid" id="A0A177CZ53"/>
<dbReference type="EMBL" id="KV441548">
    <property type="protein sequence ID" value="OAG12556.1"/>
    <property type="molecule type" value="Genomic_DNA"/>
</dbReference>
<keyword evidence="2" id="KW-1185">Reference proteome</keyword>
<dbReference type="Proteomes" id="UP000077069">
    <property type="component" value="Unassembled WGS sequence"/>
</dbReference>
<accession>A0A177CZ53</accession>
<organism evidence="1 2">
    <name type="scientific">Paraphaeosphaeria sporulosa</name>
    <dbReference type="NCBI Taxonomy" id="1460663"/>
    <lineage>
        <taxon>Eukaryota</taxon>
        <taxon>Fungi</taxon>
        <taxon>Dikarya</taxon>
        <taxon>Ascomycota</taxon>
        <taxon>Pezizomycotina</taxon>
        <taxon>Dothideomycetes</taxon>
        <taxon>Pleosporomycetidae</taxon>
        <taxon>Pleosporales</taxon>
        <taxon>Massarineae</taxon>
        <taxon>Didymosphaeriaceae</taxon>
        <taxon>Paraphaeosphaeria</taxon>
    </lineage>
</organism>
<sequence length="150" mass="16143">MYHSRADSVESTALDGTSTAEVYVGKSTACAEVGCLHLHLQRDNCLHHSWAERQNRNGSNSYASKPSAAHAEPHATLFALDARPIGDVPKGLRALPRIRCVPCDVRPTLRVVTGPSTIVCIGQLARVPSASEPHICNGYPLWGLTWCASS</sequence>
<dbReference type="AlphaFoldDB" id="A0A177CZ53"/>